<evidence type="ECO:0000313" key="1">
    <source>
        <dbReference type="EMBL" id="OBY33497.1"/>
    </source>
</evidence>
<dbReference type="AlphaFoldDB" id="A0A1B8SLA9"/>
<keyword evidence="2" id="KW-1185">Reference proteome</keyword>
<proteinExistence type="predicted"/>
<evidence type="ECO:0000313" key="2">
    <source>
        <dbReference type="Proteomes" id="UP000092668"/>
    </source>
</evidence>
<protein>
    <submittedName>
        <fullName evidence="1">Uncharacterized protein</fullName>
    </submittedName>
</protein>
<organism evidence="1 2">
    <name type="scientific">Mycolicibacter kumamotonensis</name>
    <dbReference type="NCBI Taxonomy" id="354243"/>
    <lineage>
        <taxon>Bacteria</taxon>
        <taxon>Bacillati</taxon>
        <taxon>Actinomycetota</taxon>
        <taxon>Actinomycetes</taxon>
        <taxon>Mycobacteriales</taxon>
        <taxon>Mycobacteriaceae</taxon>
        <taxon>Mycolicibacter</taxon>
    </lineage>
</organism>
<dbReference type="Proteomes" id="UP000092668">
    <property type="component" value="Unassembled WGS sequence"/>
</dbReference>
<gene>
    <name evidence="1" type="ORF">ACT18_00700</name>
</gene>
<dbReference type="EMBL" id="LFOE01000001">
    <property type="protein sequence ID" value="OBY33497.1"/>
    <property type="molecule type" value="Genomic_DNA"/>
</dbReference>
<accession>A0A1B8SLA9</accession>
<reference evidence="1 2" key="1">
    <citation type="submission" date="2015-06" db="EMBL/GenBank/DDBJ databases">
        <title>Genome sequence of Mycobacterium kumamotonense strain Roo.</title>
        <authorList>
            <person name="Greninger A.L."/>
            <person name="Cunningham G."/>
            <person name="Miller S."/>
        </authorList>
    </citation>
    <scope>NUCLEOTIDE SEQUENCE [LARGE SCALE GENOMIC DNA]</scope>
    <source>
        <strain evidence="1 2">Roo</strain>
    </source>
</reference>
<sequence>MATKRGSRRKKAATEITETVLDNGDRLVHHPPCDRFPQGHSQLICVDRVGDAMAAAMSEHRAAREDREREHRARVQQVRARLTAGGVPPERLPL</sequence>
<dbReference type="RefSeq" id="WP_065286769.1">
    <property type="nucleotide sequence ID" value="NZ_LFOE01000001.1"/>
</dbReference>
<comment type="caution">
    <text evidence="1">The sequence shown here is derived from an EMBL/GenBank/DDBJ whole genome shotgun (WGS) entry which is preliminary data.</text>
</comment>
<name>A0A1B8SLA9_9MYCO</name>